<accession>A0ABS6EZ38</accession>
<dbReference type="RefSeq" id="WP_216456455.1">
    <property type="nucleotide sequence ID" value="NZ_JAHLQL010000001.1"/>
</dbReference>
<dbReference type="EMBL" id="JAHLQL010000001">
    <property type="protein sequence ID" value="MBU5591497.1"/>
    <property type="molecule type" value="Genomic_DNA"/>
</dbReference>
<reference evidence="2 3" key="1">
    <citation type="submission" date="2021-06" db="EMBL/GenBank/DDBJ databases">
        <authorList>
            <person name="Sun Q."/>
            <person name="Li D."/>
        </authorList>
    </citation>
    <scope>NUCLEOTIDE SEQUENCE [LARGE SCALE GENOMIC DNA]</scope>
    <source>
        <strain evidence="2 3">MSJ-4</strain>
    </source>
</reference>
<comment type="caution">
    <text evidence="2">The sequence shown here is derived from an EMBL/GenBank/DDBJ whole genome shotgun (WGS) entry which is preliminary data.</text>
</comment>
<sequence>MMLSGIRLRVIRLKEEKKFNEKNLWLYKNITSYIQSSNLTINEKEEVLQQIMDMMLQAQFENKSIDLFIGKDYEEFCNSIIEELNSSKSKTYKVFNYIQKYLVGMILIVFIMGISNLFNGDSSILSITVDQFILANAIALFIMPVLRISKQGDTDIFPYYPLYGKIKYKNTIMNNKSILVPISIYIIAIFMVKFIIKKFLGSDVMGYSINLYNNIYFIFLALIAAGTIEIYKKLCERCGSK</sequence>
<feature type="transmembrane region" description="Helical" evidence="1">
    <location>
        <begin position="124"/>
        <end position="146"/>
    </location>
</feature>
<protein>
    <recommendedName>
        <fullName evidence="4">DUF1048 domain-containing protein</fullName>
    </recommendedName>
</protein>
<keyword evidence="1" id="KW-0812">Transmembrane</keyword>
<name>A0ABS6EZ38_9CLOT</name>
<evidence type="ECO:0000256" key="1">
    <source>
        <dbReference type="SAM" id="Phobius"/>
    </source>
</evidence>
<keyword evidence="1" id="KW-0472">Membrane</keyword>
<evidence type="ECO:0000313" key="3">
    <source>
        <dbReference type="Proteomes" id="UP000736583"/>
    </source>
</evidence>
<proteinExistence type="predicted"/>
<evidence type="ECO:0008006" key="4">
    <source>
        <dbReference type="Google" id="ProtNLM"/>
    </source>
</evidence>
<organism evidence="2 3">
    <name type="scientific">Clostridium simiarum</name>
    <dbReference type="NCBI Taxonomy" id="2841506"/>
    <lineage>
        <taxon>Bacteria</taxon>
        <taxon>Bacillati</taxon>
        <taxon>Bacillota</taxon>
        <taxon>Clostridia</taxon>
        <taxon>Eubacteriales</taxon>
        <taxon>Clostridiaceae</taxon>
        <taxon>Clostridium</taxon>
    </lineage>
</organism>
<feature type="transmembrane region" description="Helical" evidence="1">
    <location>
        <begin position="98"/>
        <end position="118"/>
    </location>
</feature>
<keyword evidence="1" id="KW-1133">Transmembrane helix</keyword>
<feature type="transmembrane region" description="Helical" evidence="1">
    <location>
        <begin position="211"/>
        <end position="231"/>
    </location>
</feature>
<evidence type="ECO:0000313" key="2">
    <source>
        <dbReference type="EMBL" id="MBU5591497.1"/>
    </source>
</evidence>
<keyword evidence="3" id="KW-1185">Reference proteome</keyword>
<gene>
    <name evidence="2" type="ORF">KQI89_06950</name>
</gene>
<dbReference type="Proteomes" id="UP000736583">
    <property type="component" value="Unassembled WGS sequence"/>
</dbReference>
<feature type="transmembrane region" description="Helical" evidence="1">
    <location>
        <begin position="177"/>
        <end position="196"/>
    </location>
</feature>